<dbReference type="AlphaFoldDB" id="A0A5C5Y6Q5"/>
<protein>
    <recommendedName>
        <fullName evidence="4">Secreted protein</fullName>
    </recommendedName>
</protein>
<evidence type="ECO:0000313" key="3">
    <source>
        <dbReference type="Proteomes" id="UP000317238"/>
    </source>
</evidence>
<sequence length="205" mass="22800" precursor="true">MNIQRLFSKVAFLISVATASLLSNTALAECGTCCVCQAKRCHVTVDTEEVDVECRDVECEDICIPPVRFWWECGPLKPCGRIRTVRKLVTETHTKKVCTYDWSVVTVCKSCYRKIHRLRCKQLHLSENTPPEQVGLPAMSEDGTIRMVVNEEWAAGGFPELHVAAGKPQVAQDDQSGETEDTAMDYFAPIEVNPVPAKLESAVVQ</sequence>
<dbReference type="OrthoDB" id="289236at2"/>
<organism evidence="2 3">
    <name type="scientific">Crateriforma conspicua</name>
    <dbReference type="NCBI Taxonomy" id="2527996"/>
    <lineage>
        <taxon>Bacteria</taxon>
        <taxon>Pseudomonadati</taxon>
        <taxon>Planctomycetota</taxon>
        <taxon>Planctomycetia</taxon>
        <taxon>Planctomycetales</taxon>
        <taxon>Planctomycetaceae</taxon>
        <taxon>Crateriforma</taxon>
    </lineage>
</organism>
<dbReference type="RefSeq" id="WP_146438692.1">
    <property type="nucleotide sequence ID" value="NZ_SJPL01000001.1"/>
</dbReference>
<dbReference type="Proteomes" id="UP000317238">
    <property type="component" value="Unassembled WGS sequence"/>
</dbReference>
<evidence type="ECO:0008006" key="4">
    <source>
        <dbReference type="Google" id="ProtNLM"/>
    </source>
</evidence>
<proteinExistence type="predicted"/>
<evidence type="ECO:0000256" key="1">
    <source>
        <dbReference type="SAM" id="SignalP"/>
    </source>
</evidence>
<keyword evidence="1" id="KW-0732">Signal</keyword>
<reference evidence="2 3" key="1">
    <citation type="submission" date="2019-02" db="EMBL/GenBank/DDBJ databases">
        <title>Deep-cultivation of Planctomycetes and their phenomic and genomic characterization uncovers novel biology.</title>
        <authorList>
            <person name="Wiegand S."/>
            <person name="Jogler M."/>
            <person name="Boedeker C."/>
            <person name="Pinto D."/>
            <person name="Vollmers J."/>
            <person name="Rivas-Marin E."/>
            <person name="Kohn T."/>
            <person name="Peeters S.H."/>
            <person name="Heuer A."/>
            <person name="Rast P."/>
            <person name="Oberbeckmann S."/>
            <person name="Bunk B."/>
            <person name="Jeske O."/>
            <person name="Meyerdierks A."/>
            <person name="Storesund J.E."/>
            <person name="Kallscheuer N."/>
            <person name="Luecker S."/>
            <person name="Lage O.M."/>
            <person name="Pohl T."/>
            <person name="Merkel B.J."/>
            <person name="Hornburger P."/>
            <person name="Mueller R.-W."/>
            <person name="Bruemmer F."/>
            <person name="Labrenz M."/>
            <person name="Spormann A.M."/>
            <person name="Op Den Camp H."/>
            <person name="Overmann J."/>
            <person name="Amann R."/>
            <person name="Jetten M.S.M."/>
            <person name="Mascher T."/>
            <person name="Medema M.H."/>
            <person name="Devos D.P."/>
            <person name="Kaster A.-K."/>
            <person name="Ovreas L."/>
            <person name="Rohde M."/>
            <person name="Galperin M.Y."/>
            <person name="Jogler C."/>
        </authorList>
    </citation>
    <scope>NUCLEOTIDE SEQUENCE [LARGE SCALE GENOMIC DNA]</scope>
    <source>
        <strain evidence="2 3">Pan14r</strain>
    </source>
</reference>
<evidence type="ECO:0000313" key="2">
    <source>
        <dbReference type="EMBL" id="TWT69122.1"/>
    </source>
</evidence>
<accession>A0A5C5Y6Q5</accession>
<name>A0A5C5Y6Q5_9PLAN</name>
<feature type="chain" id="PRO_5022964020" description="Secreted protein" evidence="1">
    <location>
        <begin position="29"/>
        <end position="205"/>
    </location>
</feature>
<keyword evidence="3" id="KW-1185">Reference proteome</keyword>
<comment type="caution">
    <text evidence="2">The sequence shown here is derived from an EMBL/GenBank/DDBJ whole genome shotgun (WGS) entry which is preliminary data.</text>
</comment>
<feature type="signal peptide" evidence="1">
    <location>
        <begin position="1"/>
        <end position="28"/>
    </location>
</feature>
<gene>
    <name evidence="2" type="ORF">Pan14r_14060</name>
</gene>
<dbReference type="EMBL" id="SJPL01000001">
    <property type="protein sequence ID" value="TWT69122.1"/>
    <property type="molecule type" value="Genomic_DNA"/>
</dbReference>